<evidence type="ECO:0000259" key="1">
    <source>
        <dbReference type="Pfam" id="PF21148"/>
    </source>
</evidence>
<proteinExistence type="predicted"/>
<dbReference type="Gene3D" id="3.30.70.1170">
    <property type="entry name" value="Sun protein, domain 3"/>
    <property type="match status" value="1"/>
</dbReference>
<reference evidence="2" key="1">
    <citation type="submission" date="2018-11" db="EMBL/GenBank/DDBJ databases">
        <title>Henneguya salminicola genome and transcriptome.</title>
        <authorList>
            <person name="Yahalomi D."/>
            <person name="Atkinson S.D."/>
            <person name="Neuhof M."/>
            <person name="Chang E.S."/>
            <person name="Philippe H."/>
            <person name="Cartwright P."/>
            <person name="Bartholomew J.L."/>
            <person name="Huchon D."/>
        </authorList>
    </citation>
    <scope>NUCLEOTIDE SEQUENCE</scope>
    <source>
        <strain evidence="2">Hz1</strain>
        <tissue evidence="2">Whole</tissue>
    </source>
</reference>
<evidence type="ECO:0000313" key="2">
    <source>
        <dbReference type="EMBL" id="NDJ92925.1"/>
    </source>
</evidence>
<dbReference type="Pfam" id="PF21148">
    <property type="entry name" value="NSUN5_fdxn-like"/>
    <property type="match status" value="1"/>
</dbReference>
<keyword evidence="2" id="KW-0489">Methyltransferase</keyword>
<feature type="domain" description="NOL1/NOP2/NSUN 5/7 ferredoxin-like" evidence="1">
    <location>
        <begin position="134"/>
        <end position="215"/>
    </location>
</feature>
<name>A0A6G3MFW3_HENSL</name>
<dbReference type="EMBL" id="GHBP01001925">
    <property type="protein sequence ID" value="NDJ92925.1"/>
    <property type="molecule type" value="Transcribed_RNA"/>
</dbReference>
<sequence length="223" mass="26106">MQHTFLPNDIYLTVGKIIDQSLRFKSSINSLCYSSKFNNKKRLLALILKTLSFKIILDKLINDIPIVINTYRISRGVLYAVIYEHAFGKGHRNKFWRQLLQPFDKKIKAYIKAYMSEHKFTTKRSISKKMIKNPRFIRINTQKVSINDAIQNFISMGYKLVEMSFLNYTDFLKTEKALGKDEFIIDPLFKNLLSFHQSTDFHACAMAKNGQIILQDKVFAYLL</sequence>
<accession>A0A6G3MFW3</accession>
<protein>
    <submittedName>
        <fullName evidence="2">Putative 28S rRNA (Cytosine-C(5))-methyltransferase (Trinotate prediction)</fullName>
    </submittedName>
</protein>
<dbReference type="GO" id="GO:0032259">
    <property type="term" value="P:methylation"/>
    <property type="evidence" value="ECO:0007669"/>
    <property type="project" value="UniProtKB-KW"/>
</dbReference>
<dbReference type="GO" id="GO:0008168">
    <property type="term" value="F:methyltransferase activity"/>
    <property type="evidence" value="ECO:0007669"/>
    <property type="project" value="UniProtKB-KW"/>
</dbReference>
<keyword evidence="2" id="KW-0808">Transferase</keyword>
<dbReference type="InterPro" id="IPR049561">
    <property type="entry name" value="NSUN5_7_fdxn-like"/>
</dbReference>
<dbReference type="AlphaFoldDB" id="A0A6G3MFW3"/>
<organism evidence="2">
    <name type="scientific">Henneguya salminicola</name>
    <name type="common">Myxosporean</name>
    <dbReference type="NCBI Taxonomy" id="69463"/>
    <lineage>
        <taxon>Eukaryota</taxon>
        <taxon>Metazoa</taxon>
        <taxon>Cnidaria</taxon>
        <taxon>Myxozoa</taxon>
        <taxon>Myxosporea</taxon>
        <taxon>Bivalvulida</taxon>
        <taxon>Platysporina</taxon>
        <taxon>Myxobolidae</taxon>
        <taxon>Henneguya</taxon>
    </lineage>
</organism>